<protein>
    <submittedName>
        <fullName evidence="3">Uncharacterized protein</fullName>
    </submittedName>
</protein>
<proteinExistence type="predicted"/>
<feature type="transmembrane region" description="Helical" evidence="2">
    <location>
        <begin position="83"/>
        <end position="102"/>
    </location>
</feature>
<dbReference type="InParanoid" id="A0A7N5JZV0"/>
<evidence type="ECO:0000313" key="4">
    <source>
        <dbReference type="Proteomes" id="UP000008912"/>
    </source>
</evidence>
<keyword evidence="2" id="KW-0472">Membrane</keyword>
<evidence type="ECO:0000256" key="1">
    <source>
        <dbReference type="SAM" id="MobiDB-lite"/>
    </source>
</evidence>
<keyword evidence="2" id="KW-1133">Transmembrane helix</keyword>
<reference evidence="3 4" key="1">
    <citation type="journal article" date="2010" name="Nature">
        <title>The sequence and de novo assembly of the giant panda genome.</title>
        <authorList>
            <person name="Li R."/>
            <person name="Fan W."/>
            <person name="Tian G."/>
            <person name="Zhu H."/>
            <person name="He L."/>
            <person name="Cai J."/>
            <person name="Huang Q."/>
            <person name="Cai Q."/>
            <person name="Li B."/>
            <person name="Bai Y."/>
            <person name="Zhang Z."/>
            <person name="Zhang Y."/>
            <person name="Wang W."/>
            <person name="Li J."/>
            <person name="Wei F."/>
            <person name="Li H."/>
            <person name="Jian M."/>
            <person name="Li J."/>
            <person name="Zhang Z."/>
            <person name="Nielsen R."/>
            <person name="Li D."/>
            <person name="Gu W."/>
            <person name="Yang Z."/>
            <person name="Xuan Z."/>
            <person name="Ryder O.A."/>
            <person name="Leung F.C."/>
            <person name="Zhou Y."/>
            <person name="Cao J."/>
            <person name="Sun X."/>
            <person name="Fu Y."/>
            <person name="Fang X."/>
            <person name="Guo X."/>
            <person name="Wang B."/>
            <person name="Hou R."/>
            <person name="Shen F."/>
            <person name="Mu B."/>
            <person name="Ni P."/>
            <person name="Lin R."/>
            <person name="Qian W."/>
            <person name="Wang G."/>
            <person name="Yu C."/>
            <person name="Nie W."/>
            <person name="Wang J."/>
            <person name="Wu Z."/>
            <person name="Liang H."/>
            <person name="Min J."/>
            <person name="Wu Q."/>
            <person name="Cheng S."/>
            <person name="Ruan J."/>
            <person name="Wang M."/>
            <person name="Shi Z."/>
            <person name="Wen M."/>
            <person name="Liu B."/>
            <person name="Ren X."/>
            <person name="Zheng H."/>
            <person name="Dong D."/>
            <person name="Cook K."/>
            <person name="Shan G."/>
            <person name="Zhang H."/>
            <person name="Kosiol C."/>
            <person name="Xie X."/>
            <person name="Lu Z."/>
            <person name="Zheng H."/>
            <person name="Li Y."/>
            <person name="Steiner C.C."/>
            <person name="Lam T.T."/>
            <person name="Lin S."/>
            <person name="Zhang Q."/>
            <person name="Li G."/>
            <person name="Tian J."/>
            <person name="Gong T."/>
            <person name="Liu H."/>
            <person name="Zhang D."/>
            <person name="Fang L."/>
            <person name="Ye C."/>
            <person name="Zhang J."/>
            <person name="Hu W."/>
            <person name="Xu A."/>
            <person name="Ren Y."/>
            <person name="Zhang G."/>
            <person name="Bruford M.W."/>
            <person name="Li Q."/>
            <person name="Ma L."/>
            <person name="Guo Y."/>
            <person name="An N."/>
            <person name="Hu Y."/>
            <person name="Zheng Y."/>
            <person name="Shi Y."/>
            <person name="Li Z."/>
            <person name="Liu Q."/>
            <person name="Chen Y."/>
            <person name="Zhao J."/>
            <person name="Qu N."/>
            <person name="Zhao S."/>
            <person name="Tian F."/>
            <person name="Wang X."/>
            <person name="Wang H."/>
            <person name="Xu L."/>
            <person name="Liu X."/>
            <person name="Vinar T."/>
            <person name="Wang Y."/>
            <person name="Lam T.W."/>
            <person name="Yiu S.M."/>
            <person name="Liu S."/>
            <person name="Zhang H."/>
            <person name="Li D."/>
            <person name="Huang Y."/>
            <person name="Wang X."/>
            <person name="Yang G."/>
            <person name="Jiang Z."/>
            <person name="Wang J."/>
            <person name="Qin N."/>
            <person name="Li L."/>
            <person name="Li J."/>
            <person name="Bolund L."/>
            <person name="Kristiansen K."/>
            <person name="Wong G.K."/>
            <person name="Olson M."/>
            <person name="Zhang X."/>
            <person name="Li S."/>
            <person name="Yang H."/>
            <person name="Wang J."/>
            <person name="Wang J."/>
        </authorList>
    </citation>
    <scope>NUCLEOTIDE SEQUENCE [LARGE SCALE GENOMIC DNA]</scope>
</reference>
<reference evidence="3" key="2">
    <citation type="submission" date="2025-08" db="UniProtKB">
        <authorList>
            <consortium name="Ensembl"/>
        </authorList>
    </citation>
    <scope>IDENTIFICATION</scope>
</reference>
<name>A0A7N5JZV0_AILME</name>
<dbReference type="Proteomes" id="UP000008912">
    <property type="component" value="Unassembled WGS sequence"/>
</dbReference>
<feature type="region of interest" description="Disordered" evidence="1">
    <location>
        <begin position="1"/>
        <end position="21"/>
    </location>
</feature>
<accession>A0A7N5JZV0</accession>
<keyword evidence="4" id="KW-1185">Reference proteome</keyword>
<evidence type="ECO:0000256" key="2">
    <source>
        <dbReference type="SAM" id="Phobius"/>
    </source>
</evidence>
<evidence type="ECO:0000313" key="3">
    <source>
        <dbReference type="Ensembl" id="ENSAMEP00000032755.1"/>
    </source>
</evidence>
<dbReference type="GeneTree" id="ENSGT00940000155422"/>
<sequence>GAECEGRRPRPLSEPGLLTPPVGGAARAASAAVMYPTPPPAAPHRDFISVTLSLGQSYDGSKSWRRRSCWRKWKQLSRFQRNVILFSLTFLTLCGLLSYISVADQWRAEDETSRSTRLASSSESRC</sequence>
<reference evidence="3" key="3">
    <citation type="submission" date="2025-09" db="UniProtKB">
        <authorList>
            <consortium name="Ensembl"/>
        </authorList>
    </citation>
    <scope>IDENTIFICATION</scope>
</reference>
<dbReference type="Ensembl" id="ENSAMET00000038805.1">
    <property type="protein sequence ID" value="ENSAMEP00000032755.1"/>
    <property type="gene ID" value="ENSAMEG00000028826.1"/>
</dbReference>
<organism evidence="3 4">
    <name type="scientific">Ailuropoda melanoleuca</name>
    <name type="common">Giant panda</name>
    <dbReference type="NCBI Taxonomy" id="9646"/>
    <lineage>
        <taxon>Eukaryota</taxon>
        <taxon>Metazoa</taxon>
        <taxon>Chordata</taxon>
        <taxon>Craniata</taxon>
        <taxon>Vertebrata</taxon>
        <taxon>Euteleostomi</taxon>
        <taxon>Mammalia</taxon>
        <taxon>Eutheria</taxon>
        <taxon>Laurasiatheria</taxon>
        <taxon>Carnivora</taxon>
        <taxon>Caniformia</taxon>
        <taxon>Ursidae</taxon>
        <taxon>Ailuropoda</taxon>
    </lineage>
</organism>
<dbReference type="AlphaFoldDB" id="A0A7N5JZV0"/>
<keyword evidence="2" id="KW-0812">Transmembrane</keyword>